<comment type="caution">
    <text evidence="2">The sequence shown here is derived from an EMBL/GenBank/DDBJ whole genome shotgun (WGS) entry which is preliminary data.</text>
</comment>
<accession>A0A9W9VHE9</accession>
<name>A0A9W9VHE9_9EURO</name>
<feature type="transmembrane region" description="Helical" evidence="1">
    <location>
        <begin position="234"/>
        <end position="266"/>
    </location>
</feature>
<protein>
    <submittedName>
        <fullName evidence="2">Uncharacterized protein</fullName>
    </submittedName>
</protein>
<keyword evidence="1" id="KW-1133">Transmembrane helix</keyword>
<dbReference type="OrthoDB" id="4510324at2759"/>
<reference evidence="2" key="2">
    <citation type="journal article" date="2023" name="IMA Fungus">
        <title>Comparative genomic study of the Penicillium genus elucidates a diverse pangenome and 15 lateral gene transfer events.</title>
        <authorList>
            <person name="Petersen C."/>
            <person name="Sorensen T."/>
            <person name="Nielsen M.R."/>
            <person name="Sondergaard T.E."/>
            <person name="Sorensen J.L."/>
            <person name="Fitzpatrick D.A."/>
            <person name="Frisvad J.C."/>
            <person name="Nielsen K.L."/>
        </authorList>
    </citation>
    <scope>NUCLEOTIDE SEQUENCE</scope>
    <source>
        <strain evidence="2">IBT 29677</strain>
    </source>
</reference>
<proteinExistence type="predicted"/>
<gene>
    <name evidence="2" type="ORF">N7509_012674</name>
</gene>
<dbReference type="Proteomes" id="UP001147747">
    <property type="component" value="Unassembled WGS sequence"/>
</dbReference>
<evidence type="ECO:0000256" key="1">
    <source>
        <dbReference type="SAM" id="Phobius"/>
    </source>
</evidence>
<evidence type="ECO:0000313" key="2">
    <source>
        <dbReference type="EMBL" id="KAJ5379555.1"/>
    </source>
</evidence>
<keyword evidence="3" id="KW-1185">Reference proteome</keyword>
<dbReference type="RefSeq" id="XP_056483341.1">
    <property type="nucleotide sequence ID" value="XM_056637311.1"/>
</dbReference>
<dbReference type="EMBL" id="JAPZBU010000011">
    <property type="protein sequence ID" value="KAJ5379555.1"/>
    <property type="molecule type" value="Genomic_DNA"/>
</dbReference>
<organism evidence="2 3">
    <name type="scientific">Penicillium cosmopolitanum</name>
    <dbReference type="NCBI Taxonomy" id="1131564"/>
    <lineage>
        <taxon>Eukaryota</taxon>
        <taxon>Fungi</taxon>
        <taxon>Dikarya</taxon>
        <taxon>Ascomycota</taxon>
        <taxon>Pezizomycotina</taxon>
        <taxon>Eurotiomycetes</taxon>
        <taxon>Eurotiomycetidae</taxon>
        <taxon>Eurotiales</taxon>
        <taxon>Aspergillaceae</taxon>
        <taxon>Penicillium</taxon>
    </lineage>
</organism>
<dbReference type="AlphaFoldDB" id="A0A9W9VHE9"/>
<keyword evidence="1" id="KW-0812">Transmembrane</keyword>
<reference evidence="2" key="1">
    <citation type="submission" date="2022-12" db="EMBL/GenBank/DDBJ databases">
        <authorList>
            <person name="Petersen C."/>
        </authorList>
    </citation>
    <scope>NUCLEOTIDE SEQUENCE</scope>
    <source>
        <strain evidence="2">IBT 29677</strain>
    </source>
</reference>
<evidence type="ECO:0000313" key="3">
    <source>
        <dbReference type="Proteomes" id="UP001147747"/>
    </source>
</evidence>
<sequence length="483" mass="53150">MRTAVVLAKQTHLAILGPALSNLAALLLEQFKSTGRDTRLNEALQLATWARDCLSDCDTARAPVLATLGNILASQYERSRKPQDLEEAIFSLQVATQAPSLPDDGAFPVVVSNNLACVLGKRYENTGRRTDLNDAINVALEATETGLSKYPPLMARVGSNLASLLARQYESTGDLESLASALFELRIVTEVAPKFPELNARLGQLRDLAKGQHALRAQPTAERIKVSQSRKSKLLTLFTILSLSPVLSVFYAGAFFPLIVFLAGIVSSWTLQKYNDPMTSGDRPSYLFQLVPTWIQTIFSSPYNPLRFAPTLFPTPWIDTPSVPTLTESEGEPYNGERLRRQKPIHITRVESGYDQGWKTGARNRSLHALQCGVNQLPCAPLFHPNLDFPVSSKTQCYEDGFESQKQVPYDHVANSISRDDFVDSTSDSERLVTALDSGEEEGVDQNEKTKECVPNVPKILISATGNVEKTVRVPFLNISSLG</sequence>
<dbReference type="GeneID" id="81376291"/>
<keyword evidence="1" id="KW-0472">Membrane</keyword>